<keyword evidence="3" id="KW-1003">Cell membrane</keyword>
<protein>
    <submittedName>
        <fullName evidence="9">Acyltransferase</fullName>
        <ecNumber evidence="9">2.3.1.-</ecNumber>
    </submittedName>
</protein>
<organism evidence="9 10">
    <name type="scientific">Pedobacter albus</name>
    <dbReference type="NCBI Taxonomy" id="3113905"/>
    <lineage>
        <taxon>Bacteria</taxon>
        <taxon>Pseudomonadati</taxon>
        <taxon>Bacteroidota</taxon>
        <taxon>Sphingobacteriia</taxon>
        <taxon>Sphingobacteriales</taxon>
        <taxon>Sphingobacteriaceae</taxon>
        <taxon>Pedobacter</taxon>
    </lineage>
</organism>
<feature type="transmembrane region" description="Helical" evidence="7">
    <location>
        <begin position="290"/>
        <end position="308"/>
    </location>
</feature>
<dbReference type="EMBL" id="JAZDQT010000002">
    <property type="protein sequence ID" value="MEE1946258.1"/>
    <property type="molecule type" value="Genomic_DNA"/>
</dbReference>
<feature type="transmembrane region" description="Helical" evidence="7">
    <location>
        <begin position="135"/>
        <end position="157"/>
    </location>
</feature>
<feature type="transmembrane region" description="Helical" evidence="7">
    <location>
        <begin position="258"/>
        <end position="278"/>
    </location>
</feature>
<dbReference type="PANTHER" id="PTHR40074">
    <property type="entry name" value="O-ACETYLTRANSFERASE WECH"/>
    <property type="match status" value="1"/>
</dbReference>
<evidence type="ECO:0000256" key="3">
    <source>
        <dbReference type="ARBA" id="ARBA00022475"/>
    </source>
</evidence>
<keyword evidence="6 7" id="KW-0472">Membrane</keyword>
<keyword evidence="9" id="KW-0012">Acyltransferase</keyword>
<feature type="transmembrane region" description="Helical" evidence="7">
    <location>
        <begin position="48"/>
        <end position="73"/>
    </location>
</feature>
<evidence type="ECO:0000256" key="6">
    <source>
        <dbReference type="ARBA" id="ARBA00023136"/>
    </source>
</evidence>
<keyword evidence="5 7" id="KW-1133">Transmembrane helix</keyword>
<dbReference type="EC" id="2.3.1.-" evidence="9"/>
<evidence type="ECO:0000313" key="9">
    <source>
        <dbReference type="EMBL" id="MEE1946258.1"/>
    </source>
</evidence>
<feature type="transmembrane region" description="Helical" evidence="7">
    <location>
        <begin position="94"/>
        <end position="115"/>
    </location>
</feature>
<evidence type="ECO:0000256" key="2">
    <source>
        <dbReference type="ARBA" id="ARBA00007400"/>
    </source>
</evidence>
<dbReference type="GO" id="GO:0016746">
    <property type="term" value="F:acyltransferase activity"/>
    <property type="evidence" value="ECO:0007669"/>
    <property type="project" value="UniProtKB-KW"/>
</dbReference>
<comment type="subcellular location">
    <subcellularLocation>
        <location evidence="1">Cell membrane</location>
        <topology evidence="1">Multi-pass membrane protein</topology>
    </subcellularLocation>
</comment>
<dbReference type="RefSeq" id="WP_330108566.1">
    <property type="nucleotide sequence ID" value="NZ_JAZDQT010000002.1"/>
</dbReference>
<reference evidence="9 10" key="1">
    <citation type="submission" date="2024-01" db="EMBL/GenBank/DDBJ databases">
        <title>Pedobacter sp. nov., isolated from fresh soil.</title>
        <authorList>
            <person name="Le N.T.T."/>
        </authorList>
    </citation>
    <scope>NUCLEOTIDE SEQUENCE [LARGE SCALE GENOMIC DNA]</scope>
    <source>
        <strain evidence="9 10">KR3-3</strain>
    </source>
</reference>
<accession>A0ABU7I9V4</accession>
<evidence type="ECO:0000256" key="5">
    <source>
        <dbReference type="ARBA" id="ARBA00022989"/>
    </source>
</evidence>
<feature type="transmembrane region" description="Helical" evidence="7">
    <location>
        <begin position="20"/>
        <end position="42"/>
    </location>
</feature>
<evidence type="ECO:0000256" key="4">
    <source>
        <dbReference type="ARBA" id="ARBA00022692"/>
    </source>
</evidence>
<comment type="similarity">
    <text evidence="2">Belongs to the acyltransferase 3 family.</text>
</comment>
<keyword evidence="4 7" id="KW-0812">Transmembrane</keyword>
<comment type="caution">
    <text evidence="9">The sequence shown here is derived from an EMBL/GenBank/DDBJ whole genome shotgun (WGS) entry which is preliminary data.</text>
</comment>
<dbReference type="InterPro" id="IPR002656">
    <property type="entry name" value="Acyl_transf_3_dom"/>
</dbReference>
<dbReference type="Proteomes" id="UP001336835">
    <property type="component" value="Unassembled WGS sequence"/>
</dbReference>
<evidence type="ECO:0000256" key="7">
    <source>
        <dbReference type="SAM" id="Phobius"/>
    </source>
</evidence>
<feature type="transmembrane region" description="Helical" evidence="7">
    <location>
        <begin position="189"/>
        <end position="207"/>
    </location>
</feature>
<dbReference type="Pfam" id="PF01757">
    <property type="entry name" value="Acyl_transf_3"/>
    <property type="match status" value="1"/>
</dbReference>
<feature type="transmembrane region" description="Helical" evidence="7">
    <location>
        <begin position="320"/>
        <end position="347"/>
    </location>
</feature>
<feature type="transmembrane region" description="Helical" evidence="7">
    <location>
        <begin position="214"/>
        <end position="238"/>
    </location>
</feature>
<keyword evidence="9" id="KW-0808">Transferase</keyword>
<dbReference type="PANTHER" id="PTHR40074:SF2">
    <property type="entry name" value="O-ACETYLTRANSFERASE WECH"/>
    <property type="match status" value="1"/>
</dbReference>
<sequence length="357" mass="42104">MSDNLISQPAKKNFDFIDSIRCLSMMCIVFEHATHVGIYIFPSVDTKNIVYMCLVQLAKLGTISFFVLAGFLIGSNFTKYTPLEYFKRRLSNTFIPWIIWSLIFVFAMTYKFYYIRHEDPSFNLGQTISESFITVYFYSNYWFIINFLICIGVLLLFRKHLYSLWLGAILLLFTLIYSVNIYFSWFPPMHTMAIFGFVFFLWLGAQLNKHWTAVAAWINSIPNYIWAILFVATFALSVYETINLYQQHNIDPYNTLRFSNILYSLVCILILLKIRDFGFTKYFKPRETTFGIYLIHYIIVFNVLPEILRPFHFPEPKDMSIFLMVALSLLRFIIVYSLTFGLVALLNKTKLKWTIGR</sequence>
<name>A0ABU7I9V4_9SPHI</name>
<feature type="transmembrane region" description="Helical" evidence="7">
    <location>
        <begin position="164"/>
        <end position="183"/>
    </location>
</feature>
<keyword evidence="10" id="KW-1185">Reference proteome</keyword>
<feature type="domain" description="Acyltransferase 3" evidence="8">
    <location>
        <begin position="15"/>
        <end position="345"/>
    </location>
</feature>
<evidence type="ECO:0000313" key="10">
    <source>
        <dbReference type="Proteomes" id="UP001336835"/>
    </source>
</evidence>
<gene>
    <name evidence="9" type="ORF">VRU48_14130</name>
</gene>
<proteinExistence type="inferred from homology"/>
<evidence type="ECO:0000256" key="1">
    <source>
        <dbReference type="ARBA" id="ARBA00004651"/>
    </source>
</evidence>
<evidence type="ECO:0000259" key="8">
    <source>
        <dbReference type="Pfam" id="PF01757"/>
    </source>
</evidence>